<accession>A0A166JFA9</accession>
<organism evidence="9 10">
    <name type="scientific">Daucus carota subsp. sativus</name>
    <name type="common">Carrot</name>
    <dbReference type="NCBI Taxonomy" id="79200"/>
    <lineage>
        <taxon>Eukaryota</taxon>
        <taxon>Viridiplantae</taxon>
        <taxon>Streptophyta</taxon>
        <taxon>Embryophyta</taxon>
        <taxon>Tracheophyta</taxon>
        <taxon>Spermatophyta</taxon>
        <taxon>Magnoliopsida</taxon>
        <taxon>eudicotyledons</taxon>
        <taxon>Gunneridae</taxon>
        <taxon>Pentapetalae</taxon>
        <taxon>asterids</taxon>
        <taxon>campanulids</taxon>
        <taxon>Apiales</taxon>
        <taxon>Apiaceae</taxon>
        <taxon>Apioideae</taxon>
        <taxon>Scandiceae</taxon>
        <taxon>Daucinae</taxon>
        <taxon>Daucus</taxon>
        <taxon>Daucus sect. Daucus</taxon>
    </lineage>
</organism>
<evidence type="ECO:0000256" key="1">
    <source>
        <dbReference type="ARBA" id="ARBA00004370"/>
    </source>
</evidence>
<keyword evidence="4" id="KW-0249">Electron transport</keyword>
<dbReference type="CDD" id="cd09629">
    <property type="entry name" value="DOMON_CIL1_like"/>
    <property type="match status" value="1"/>
</dbReference>
<dbReference type="InterPro" id="IPR045265">
    <property type="entry name" value="AIR12_DOMON"/>
</dbReference>
<dbReference type="OMA" id="IPAGHAM"/>
<keyword evidence="7" id="KW-0812">Transmembrane</keyword>
<dbReference type="EMBL" id="CP093343">
    <property type="protein sequence ID" value="WOG85988.1"/>
    <property type="molecule type" value="Genomic_DNA"/>
</dbReference>
<keyword evidence="2" id="KW-0813">Transport</keyword>
<evidence type="ECO:0000313" key="10">
    <source>
        <dbReference type="Proteomes" id="UP000077755"/>
    </source>
</evidence>
<dbReference type="PANTHER" id="PTHR23130">
    <property type="entry name" value="CYTOCHROME B561 AND DOMON DOMAIN-CONTAINING PROTEIN"/>
    <property type="match status" value="1"/>
</dbReference>
<keyword evidence="5 7" id="KW-0472">Membrane</keyword>
<evidence type="ECO:0000256" key="3">
    <source>
        <dbReference type="ARBA" id="ARBA00022729"/>
    </source>
</evidence>
<feature type="transmembrane region" description="Helical" evidence="7">
    <location>
        <begin position="216"/>
        <end position="234"/>
    </location>
</feature>
<dbReference type="Gramene" id="KZN12102">
    <property type="protein sequence ID" value="KZN12102"/>
    <property type="gene ID" value="DCAR_004758"/>
</dbReference>
<evidence type="ECO:0000256" key="8">
    <source>
        <dbReference type="SAM" id="SignalP"/>
    </source>
</evidence>
<evidence type="ECO:0000256" key="6">
    <source>
        <dbReference type="SAM" id="MobiDB-lite"/>
    </source>
</evidence>
<dbReference type="PANTHER" id="PTHR23130:SF195">
    <property type="entry name" value="CYTOCHROME B561 AND DOMON DOMAIN-CONTAINING PROTEIN"/>
    <property type="match status" value="1"/>
</dbReference>
<dbReference type="PROSITE" id="PS50836">
    <property type="entry name" value="DOMON"/>
    <property type="match status" value="1"/>
</dbReference>
<feature type="region of interest" description="Disordered" evidence="6">
    <location>
        <begin position="185"/>
        <end position="212"/>
    </location>
</feature>
<dbReference type="GO" id="GO:0016020">
    <property type="term" value="C:membrane"/>
    <property type="evidence" value="ECO:0007669"/>
    <property type="project" value="UniProtKB-SubCell"/>
</dbReference>
<evidence type="ECO:0000256" key="2">
    <source>
        <dbReference type="ARBA" id="ARBA00022448"/>
    </source>
</evidence>
<reference evidence="9" key="1">
    <citation type="journal article" date="2016" name="Nat. Genet.">
        <title>A high-quality carrot genome assembly provides new insights into carotenoid accumulation and asterid genome evolution.</title>
        <authorList>
            <person name="Iorizzo M."/>
            <person name="Ellison S."/>
            <person name="Senalik D."/>
            <person name="Zeng P."/>
            <person name="Satapoomin P."/>
            <person name="Huang J."/>
            <person name="Bowman M."/>
            <person name="Iovene M."/>
            <person name="Sanseverino W."/>
            <person name="Cavagnaro P."/>
            <person name="Yildiz M."/>
            <person name="Macko-Podgorni A."/>
            <person name="Moranska E."/>
            <person name="Grzebelus E."/>
            <person name="Grzebelus D."/>
            <person name="Ashrafi H."/>
            <person name="Zheng Z."/>
            <person name="Cheng S."/>
            <person name="Spooner D."/>
            <person name="Van Deynze A."/>
            <person name="Simon P."/>
        </authorList>
    </citation>
    <scope>NUCLEOTIDE SEQUENCE</scope>
    <source>
        <tissue evidence="9">Leaf</tissue>
    </source>
</reference>
<sequence>MKLCLLFLLSLIILLSSSTTHSLKCTSQTFTNNKLYKNCTDLPTLGSYLHYTHDADESTLSVVFSAPPAKPDGWIAWGINPNGTGMVGTQALIAFKKSNGKITVKPYNLVSYGQIVQTKLSFDVSDTAAEYSDGVMRIFATWELPENTTVINQVWQVGASVDDEVPAKHAFDPVNLNSKGELKLNETSAASPSPSPSSSDDDSAGKEDKNESSRIGGIRFGLYLAVLFSVFGFLSL</sequence>
<evidence type="ECO:0000256" key="7">
    <source>
        <dbReference type="SAM" id="Phobius"/>
    </source>
</evidence>
<comment type="subcellular location">
    <subcellularLocation>
        <location evidence="1">Membrane</location>
    </subcellularLocation>
</comment>
<protein>
    <submittedName>
        <fullName evidence="9">Uncharacterized protein</fullName>
    </submittedName>
</protein>
<dbReference type="InterPro" id="IPR005018">
    <property type="entry name" value="DOMON_domain"/>
</dbReference>
<evidence type="ECO:0000313" key="9">
    <source>
        <dbReference type="EMBL" id="WOG85988.1"/>
    </source>
</evidence>
<feature type="chain" id="PRO_5043960505" evidence="8">
    <location>
        <begin position="23"/>
        <end position="236"/>
    </location>
</feature>
<keyword evidence="10" id="KW-1185">Reference proteome</keyword>
<dbReference type="Pfam" id="PF04526">
    <property type="entry name" value="DUF568"/>
    <property type="match status" value="1"/>
</dbReference>
<evidence type="ECO:0000256" key="5">
    <source>
        <dbReference type="ARBA" id="ARBA00023136"/>
    </source>
</evidence>
<feature type="compositionally biased region" description="Low complexity" evidence="6">
    <location>
        <begin position="188"/>
        <end position="198"/>
    </location>
</feature>
<name>A0A166JFA9_DAUCS</name>
<keyword evidence="7" id="KW-1133">Transmembrane helix</keyword>
<feature type="signal peptide" evidence="8">
    <location>
        <begin position="1"/>
        <end position="22"/>
    </location>
</feature>
<gene>
    <name evidence="9" type="ORF">DCAR_0105182</name>
</gene>
<keyword evidence="3 8" id="KW-0732">Signal</keyword>
<dbReference type="KEGG" id="dcr:108210323"/>
<dbReference type="AlphaFoldDB" id="A0A166JFA9"/>
<proteinExistence type="predicted"/>
<dbReference type="PIRSF" id="PIRSF037471">
    <property type="entry name" value="UCP037471"/>
    <property type="match status" value="1"/>
</dbReference>
<feature type="compositionally biased region" description="Basic and acidic residues" evidence="6">
    <location>
        <begin position="203"/>
        <end position="212"/>
    </location>
</feature>
<dbReference type="InterPro" id="IPR017214">
    <property type="entry name" value="UCP037471"/>
</dbReference>
<evidence type="ECO:0000256" key="4">
    <source>
        <dbReference type="ARBA" id="ARBA00022982"/>
    </source>
</evidence>
<dbReference type="OrthoDB" id="2419613at2759"/>
<dbReference type="Proteomes" id="UP000077755">
    <property type="component" value="Chromosome 1"/>
</dbReference>
<reference evidence="9" key="2">
    <citation type="submission" date="2022-03" db="EMBL/GenBank/DDBJ databases">
        <title>Draft title - Genomic analysis of global carrot germplasm unveils the trajectory of domestication and the origin of high carotenoid orange carrot.</title>
        <authorList>
            <person name="Iorizzo M."/>
            <person name="Ellison S."/>
            <person name="Senalik D."/>
            <person name="Macko-Podgorni A."/>
            <person name="Grzebelus D."/>
            <person name="Bostan H."/>
            <person name="Rolling W."/>
            <person name="Curaba J."/>
            <person name="Simon P."/>
        </authorList>
    </citation>
    <scope>NUCLEOTIDE SEQUENCE</scope>
    <source>
        <tissue evidence="9">Leaf</tissue>
    </source>
</reference>